<dbReference type="SUPFAM" id="SSF52402">
    <property type="entry name" value="Adenine nucleotide alpha hydrolases-like"/>
    <property type="match status" value="1"/>
</dbReference>
<dbReference type="EC" id="6.3.4.19" evidence="8"/>
<keyword evidence="5 8" id="KW-0547">Nucleotide-binding</keyword>
<keyword evidence="3 8" id="KW-0436">Ligase</keyword>
<evidence type="ECO:0000313" key="10">
    <source>
        <dbReference type="EMBL" id="MEL4456775.1"/>
    </source>
</evidence>
<dbReference type="NCBIfam" id="TIGR02433">
    <property type="entry name" value="lysidine_TilS_C"/>
    <property type="match status" value="1"/>
</dbReference>
<organism evidence="10 11">
    <name type="scientific">Lutimonas vermicola</name>
    <dbReference type="NCBI Taxonomy" id="414288"/>
    <lineage>
        <taxon>Bacteria</taxon>
        <taxon>Pseudomonadati</taxon>
        <taxon>Bacteroidota</taxon>
        <taxon>Flavobacteriia</taxon>
        <taxon>Flavobacteriales</taxon>
        <taxon>Flavobacteriaceae</taxon>
        <taxon>Lutimonas</taxon>
    </lineage>
</organism>
<evidence type="ECO:0000256" key="7">
    <source>
        <dbReference type="ARBA" id="ARBA00048539"/>
    </source>
</evidence>
<accession>A0ABU9L6A3</accession>
<protein>
    <recommendedName>
        <fullName evidence="8">tRNA(Ile)-lysidine synthase</fullName>
        <ecNumber evidence="8">6.3.4.19</ecNumber>
    </recommendedName>
    <alternativeName>
        <fullName evidence="8">tRNA(Ile)-2-lysyl-cytidine synthase</fullName>
    </alternativeName>
    <alternativeName>
        <fullName evidence="8">tRNA(Ile)-lysidine synthetase</fullName>
    </alternativeName>
</protein>
<proteinExistence type="inferred from homology"/>
<name>A0ABU9L6A3_9FLAO</name>
<dbReference type="InterPro" id="IPR011063">
    <property type="entry name" value="TilS/TtcA_N"/>
</dbReference>
<dbReference type="EMBL" id="JBCDNA010000003">
    <property type="protein sequence ID" value="MEL4456775.1"/>
    <property type="molecule type" value="Genomic_DNA"/>
</dbReference>
<evidence type="ECO:0000256" key="2">
    <source>
        <dbReference type="ARBA" id="ARBA00022490"/>
    </source>
</evidence>
<dbReference type="Gene3D" id="3.40.50.620">
    <property type="entry name" value="HUPs"/>
    <property type="match status" value="1"/>
</dbReference>
<evidence type="ECO:0000256" key="8">
    <source>
        <dbReference type="HAMAP-Rule" id="MF_01161"/>
    </source>
</evidence>
<dbReference type="InterPro" id="IPR014729">
    <property type="entry name" value="Rossmann-like_a/b/a_fold"/>
</dbReference>
<dbReference type="PANTHER" id="PTHR43033">
    <property type="entry name" value="TRNA(ILE)-LYSIDINE SYNTHASE-RELATED"/>
    <property type="match status" value="1"/>
</dbReference>
<comment type="catalytic activity">
    <reaction evidence="7 8">
        <text>cytidine(34) in tRNA(Ile2) + L-lysine + ATP = lysidine(34) in tRNA(Ile2) + AMP + diphosphate + H(+)</text>
        <dbReference type="Rhea" id="RHEA:43744"/>
        <dbReference type="Rhea" id="RHEA-COMP:10625"/>
        <dbReference type="Rhea" id="RHEA-COMP:10670"/>
        <dbReference type="ChEBI" id="CHEBI:15378"/>
        <dbReference type="ChEBI" id="CHEBI:30616"/>
        <dbReference type="ChEBI" id="CHEBI:32551"/>
        <dbReference type="ChEBI" id="CHEBI:33019"/>
        <dbReference type="ChEBI" id="CHEBI:82748"/>
        <dbReference type="ChEBI" id="CHEBI:83665"/>
        <dbReference type="ChEBI" id="CHEBI:456215"/>
        <dbReference type="EC" id="6.3.4.19"/>
    </reaction>
</comment>
<keyword evidence="2 8" id="KW-0963">Cytoplasm</keyword>
<dbReference type="Proteomes" id="UP001474120">
    <property type="component" value="Unassembled WGS sequence"/>
</dbReference>
<dbReference type="RefSeq" id="WP_342160941.1">
    <property type="nucleotide sequence ID" value="NZ_JBCDNA010000003.1"/>
</dbReference>
<evidence type="ECO:0000259" key="9">
    <source>
        <dbReference type="SMART" id="SM00977"/>
    </source>
</evidence>
<keyword evidence="11" id="KW-1185">Reference proteome</keyword>
<comment type="subcellular location">
    <subcellularLocation>
        <location evidence="1 8">Cytoplasm</location>
    </subcellularLocation>
</comment>
<feature type="domain" description="Lysidine-tRNA(Ile) synthetase C-terminal" evidence="9">
    <location>
        <begin position="358"/>
        <end position="430"/>
    </location>
</feature>
<dbReference type="CDD" id="cd01992">
    <property type="entry name" value="TilS_N"/>
    <property type="match status" value="1"/>
</dbReference>
<keyword evidence="6 8" id="KW-0067">ATP-binding</keyword>
<feature type="binding site" evidence="8">
    <location>
        <begin position="11"/>
        <end position="16"/>
    </location>
    <ligand>
        <name>ATP</name>
        <dbReference type="ChEBI" id="CHEBI:30616"/>
    </ligand>
</feature>
<dbReference type="SUPFAM" id="SSF56037">
    <property type="entry name" value="PheT/TilS domain"/>
    <property type="match status" value="1"/>
</dbReference>
<evidence type="ECO:0000256" key="1">
    <source>
        <dbReference type="ARBA" id="ARBA00004496"/>
    </source>
</evidence>
<sequence length="434" mass="50140">MESKKLLLAISGGVDSMVLMDLLSRLGMELNLAHCNFGLRSEDAAKDEALVRSVAVNYGLNLHVIQFDTKAYAKLHRCSVQMAARDLRYQWFEELLKENEYDYLLTAHHADDNMETFFINLSRGTGIDGLCGIPEKSKYILRPLLPFNKEEILSYATGQKLVWREDLSNQDYKYLRNRIRADLIPLLKDLNPSFLETFESTISHLKGSRDIVNDRIKALKDLIIEQGSNSDPYLMRFKVDKLSEVSNNVAYLYQLFHPYGFNQYKDIRSLLSSQSGKQVYSKSHRLVKDRGFLLLSKIDECDDAETVVELQENQKSIALDGGQLLMESIHLTKRWSHERIDTGPETAYFDKDLLTYPLTVRKWEKGDYFYPIGMAGKKKLSKFFKDEKYSLLQKENIWLLCSGTHIIWVIGKRSDNRYIVSDKTKNILKATLNI</sequence>
<dbReference type="InterPro" id="IPR012094">
    <property type="entry name" value="tRNA_Ile_lys_synt"/>
</dbReference>
<comment type="similarity">
    <text evidence="8">Belongs to the tRNA(Ile)-lysidine synthase family.</text>
</comment>
<dbReference type="NCBIfam" id="TIGR02432">
    <property type="entry name" value="lysidine_TilS_N"/>
    <property type="match status" value="1"/>
</dbReference>
<evidence type="ECO:0000256" key="6">
    <source>
        <dbReference type="ARBA" id="ARBA00022840"/>
    </source>
</evidence>
<dbReference type="GO" id="GO:0032267">
    <property type="term" value="F:tRNA(Ile)-lysidine synthase activity"/>
    <property type="evidence" value="ECO:0007669"/>
    <property type="project" value="UniProtKB-EC"/>
</dbReference>
<comment type="function">
    <text evidence="8">Ligates lysine onto the cytidine present at position 34 of the AUA codon-specific tRNA(Ile) that contains the anticodon CAU, in an ATP-dependent manner. Cytidine is converted to lysidine, thus changing the amino acid specificity of the tRNA from methionine to isoleucine.</text>
</comment>
<dbReference type="HAMAP" id="MF_01161">
    <property type="entry name" value="tRNA_Ile_lys_synt"/>
    <property type="match status" value="1"/>
</dbReference>
<dbReference type="Pfam" id="PF01171">
    <property type="entry name" value="ATP_bind_3"/>
    <property type="match status" value="1"/>
</dbReference>
<dbReference type="PANTHER" id="PTHR43033:SF1">
    <property type="entry name" value="TRNA(ILE)-LYSIDINE SYNTHASE-RELATED"/>
    <property type="match status" value="1"/>
</dbReference>
<evidence type="ECO:0000313" key="11">
    <source>
        <dbReference type="Proteomes" id="UP001474120"/>
    </source>
</evidence>
<dbReference type="Pfam" id="PF11734">
    <property type="entry name" value="TilS_C"/>
    <property type="match status" value="1"/>
</dbReference>
<dbReference type="InterPro" id="IPR012796">
    <property type="entry name" value="Lysidine-tRNA-synth_C"/>
</dbReference>
<keyword evidence="4 8" id="KW-0819">tRNA processing</keyword>
<comment type="caution">
    <text evidence="10">The sequence shown here is derived from an EMBL/GenBank/DDBJ whole genome shotgun (WGS) entry which is preliminary data.</text>
</comment>
<comment type="domain">
    <text evidence="8">The N-terminal region contains the highly conserved SGGXDS motif, predicted to be a P-loop motif involved in ATP binding.</text>
</comment>
<dbReference type="InterPro" id="IPR012795">
    <property type="entry name" value="tRNA_Ile_lys_synt_N"/>
</dbReference>
<gene>
    <name evidence="8 10" type="primary">tilS</name>
    <name evidence="10" type="ORF">AABB81_12775</name>
</gene>
<evidence type="ECO:0000256" key="5">
    <source>
        <dbReference type="ARBA" id="ARBA00022741"/>
    </source>
</evidence>
<reference evidence="10 11" key="1">
    <citation type="submission" date="2024-04" db="EMBL/GenBank/DDBJ databases">
        <title>whole genome sequencing of Lutimonas vermicola strain IMCC1616.</title>
        <authorList>
            <person name="Bae S.S."/>
        </authorList>
    </citation>
    <scope>NUCLEOTIDE SEQUENCE [LARGE SCALE GENOMIC DNA]</scope>
    <source>
        <strain evidence="10 11">IMCC1616</strain>
    </source>
</reference>
<evidence type="ECO:0000256" key="4">
    <source>
        <dbReference type="ARBA" id="ARBA00022694"/>
    </source>
</evidence>
<dbReference type="SMART" id="SM00977">
    <property type="entry name" value="TilS_C"/>
    <property type="match status" value="1"/>
</dbReference>
<evidence type="ECO:0000256" key="3">
    <source>
        <dbReference type="ARBA" id="ARBA00022598"/>
    </source>
</evidence>